<proteinExistence type="predicted"/>
<gene>
    <name evidence="2" type="ORF">ECRA1380_LOCUS7577</name>
</gene>
<organism evidence="2">
    <name type="scientific">Euplotes crassus</name>
    <dbReference type="NCBI Taxonomy" id="5936"/>
    <lineage>
        <taxon>Eukaryota</taxon>
        <taxon>Sar</taxon>
        <taxon>Alveolata</taxon>
        <taxon>Ciliophora</taxon>
        <taxon>Intramacronucleata</taxon>
        <taxon>Spirotrichea</taxon>
        <taxon>Hypotrichia</taxon>
        <taxon>Euplotida</taxon>
        <taxon>Euplotidae</taxon>
        <taxon>Moneuplotes</taxon>
    </lineage>
</organism>
<name>A0A7S3KH82_EUPCR</name>
<evidence type="ECO:0000256" key="1">
    <source>
        <dbReference type="SAM" id="MobiDB-lite"/>
    </source>
</evidence>
<feature type="region of interest" description="Disordered" evidence="1">
    <location>
        <begin position="42"/>
        <end position="66"/>
    </location>
</feature>
<accession>A0A7S3KH82</accession>
<dbReference type="AlphaFoldDB" id="A0A7S3KH82"/>
<reference evidence="2" key="1">
    <citation type="submission" date="2021-01" db="EMBL/GenBank/DDBJ databases">
        <authorList>
            <person name="Corre E."/>
            <person name="Pelletier E."/>
            <person name="Niang G."/>
            <person name="Scheremetjew M."/>
            <person name="Finn R."/>
            <person name="Kale V."/>
            <person name="Holt S."/>
            <person name="Cochrane G."/>
            <person name="Meng A."/>
            <person name="Brown T."/>
            <person name="Cohen L."/>
        </authorList>
    </citation>
    <scope>NUCLEOTIDE SEQUENCE</scope>
    <source>
        <strain evidence="2">CT5</strain>
    </source>
</reference>
<sequence>MCSPRASLAEDKLRHSFQHFEISPEIFSPNSKKSQLPVVREESDARREINSNNHRRLSDPSPPLGTEAIKIFDETPDTSQNPFVILESENDEGTKAANIEEDKYETMQSKSIKRKVTSTLLESPIFRK</sequence>
<protein>
    <submittedName>
        <fullName evidence="2">Uncharacterized protein</fullName>
    </submittedName>
</protein>
<dbReference type="EMBL" id="HBIK01015997">
    <property type="protein sequence ID" value="CAE0382615.1"/>
    <property type="molecule type" value="Transcribed_RNA"/>
</dbReference>
<evidence type="ECO:0000313" key="2">
    <source>
        <dbReference type="EMBL" id="CAE0382615.1"/>
    </source>
</evidence>